<sequence>MKQSFRRAWILERELLFYSIGITLCLALFHSESLTLKTLIGAILPTSTELWWYPTSYMVFLLLHPFLTVGLHALGQVMHRNLCVLCILLWSVFGGIVSFISFDMTEQNVMIFVYLYILVAYWRWYGISWYRRFVAIASIIIGYAISVCSVIVLTVVTTVDWGGGERQQTMLGQNEWMLPITLIGFGTFALFENTNFHNRAINNLAKSTFAVYLISAHPAMPAILWGEFFDMNTVYNTPWLIPYTFGSALVVYMVCTLIDYIRRGVFALTVDRHPGGFFNAIWARVAKKKLSEN</sequence>
<dbReference type="EMBL" id="JGZM01000011">
    <property type="protein sequence ID" value="KFI85155.1"/>
    <property type="molecule type" value="Genomic_DNA"/>
</dbReference>
<keyword evidence="2" id="KW-0012">Acyltransferase</keyword>
<name>A0A087CPF5_9BIFI</name>
<keyword evidence="1" id="KW-0472">Membrane</keyword>
<keyword evidence="1" id="KW-1133">Transmembrane helix</keyword>
<organism evidence="2 3">
    <name type="scientific">Bifidobacterium pullorum subsp. saeculare DSM 6531 = LMG 14934</name>
    <dbReference type="NCBI Taxonomy" id="1437611"/>
    <lineage>
        <taxon>Bacteria</taxon>
        <taxon>Bacillati</taxon>
        <taxon>Actinomycetota</taxon>
        <taxon>Actinomycetes</taxon>
        <taxon>Bifidobacteriales</taxon>
        <taxon>Bifidobacteriaceae</taxon>
        <taxon>Bifidobacterium</taxon>
    </lineage>
</organism>
<evidence type="ECO:0000313" key="2">
    <source>
        <dbReference type="EMBL" id="KFI85155.1"/>
    </source>
</evidence>
<keyword evidence="1" id="KW-0812">Transmembrane</keyword>
<feature type="transmembrane region" description="Helical" evidence="1">
    <location>
        <begin position="176"/>
        <end position="196"/>
    </location>
</feature>
<reference evidence="2 3" key="1">
    <citation type="submission" date="2014-03" db="EMBL/GenBank/DDBJ databases">
        <title>Genomics of Bifidobacteria.</title>
        <authorList>
            <person name="Ventura M."/>
            <person name="Milani C."/>
            <person name="Lugli G.A."/>
        </authorList>
    </citation>
    <scope>NUCLEOTIDE SEQUENCE [LARGE SCALE GENOMIC DNA]</scope>
    <source>
        <strain evidence="2 3">LMG 14934</strain>
    </source>
</reference>
<proteinExistence type="predicted"/>
<feature type="transmembrane region" description="Helical" evidence="1">
    <location>
        <begin position="15"/>
        <end position="31"/>
    </location>
</feature>
<feature type="transmembrane region" description="Helical" evidence="1">
    <location>
        <begin position="240"/>
        <end position="261"/>
    </location>
</feature>
<protein>
    <submittedName>
        <fullName evidence="2">Acyltransferase</fullName>
    </submittedName>
</protein>
<accession>A0A087CPF5</accession>
<keyword evidence="2" id="KW-0808">Transferase</keyword>
<feature type="transmembrane region" description="Helical" evidence="1">
    <location>
        <begin position="51"/>
        <end position="75"/>
    </location>
</feature>
<dbReference type="AlphaFoldDB" id="A0A087CPF5"/>
<gene>
    <name evidence="2" type="ORF">BSAE_1857</name>
</gene>
<evidence type="ECO:0000256" key="1">
    <source>
        <dbReference type="SAM" id="Phobius"/>
    </source>
</evidence>
<dbReference type="Proteomes" id="UP000029040">
    <property type="component" value="Unassembled WGS sequence"/>
</dbReference>
<evidence type="ECO:0000313" key="3">
    <source>
        <dbReference type="Proteomes" id="UP000029040"/>
    </source>
</evidence>
<feature type="transmembrane region" description="Helical" evidence="1">
    <location>
        <begin position="82"/>
        <end position="102"/>
    </location>
</feature>
<dbReference type="GO" id="GO:0016746">
    <property type="term" value="F:acyltransferase activity"/>
    <property type="evidence" value="ECO:0007669"/>
    <property type="project" value="UniProtKB-KW"/>
</dbReference>
<feature type="transmembrane region" description="Helical" evidence="1">
    <location>
        <begin position="108"/>
        <end position="126"/>
    </location>
</feature>
<feature type="transmembrane region" description="Helical" evidence="1">
    <location>
        <begin position="208"/>
        <end position="228"/>
    </location>
</feature>
<feature type="transmembrane region" description="Helical" evidence="1">
    <location>
        <begin position="133"/>
        <end position="156"/>
    </location>
</feature>
<comment type="caution">
    <text evidence="2">The sequence shown here is derived from an EMBL/GenBank/DDBJ whole genome shotgun (WGS) entry which is preliminary data.</text>
</comment>